<dbReference type="RefSeq" id="WP_229669755.1">
    <property type="nucleotide sequence ID" value="NZ_BMMZ01000002.1"/>
</dbReference>
<accession>A0A917S3K0</accession>
<gene>
    <name evidence="2" type="ORF">GCM10011575_12270</name>
</gene>
<proteinExistence type="predicted"/>
<name>A0A917S3K0_9ACTN</name>
<keyword evidence="3" id="KW-1185">Reference proteome</keyword>
<evidence type="ECO:0000313" key="3">
    <source>
        <dbReference type="Proteomes" id="UP000613840"/>
    </source>
</evidence>
<keyword evidence="1" id="KW-0812">Transmembrane</keyword>
<keyword evidence="1" id="KW-0472">Membrane</keyword>
<evidence type="ECO:0000256" key="1">
    <source>
        <dbReference type="SAM" id="Phobius"/>
    </source>
</evidence>
<reference evidence="2" key="1">
    <citation type="journal article" date="2014" name="Int. J. Syst. Evol. Microbiol.">
        <title>Complete genome sequence of Corynebacterium casei LMG S-19264T (=DSM 44701T), isolated from a smear-ripened cheese.</title>
        <authorList>
            <consortium name="US DOE Joint Genome Institute (JGI-PGF)"/>
            <person name="Walter F."/>
            <person name="Albersmeier A."/>
            <person name="Kalinowski J."/>
            <person name="Ruckert C."/>
        </authorList>
    </citation>
    <scope>NUCLEOTIDE SEQUENCE</scope>
    <source>
        <strain evidence="2">CGMCC 4.7306</strain>
    </source>
</reference>
<sequence length="159" mass="17876">MRFGWLSAAEVIGIVLVLLAAVLIGLAVRRRWLARNGGTFECSMRRHGHYIDDMSDTRTPSTGWVLGVARYSGEYLEWFRFFSLAWWPKHSFRRSEVSVLEHRVPSAAEAVALYADQEVVTVATGTGERLEQRDLAMTPDSLTGMLSWLEAAPPGITRH</sequence>
<dbReference type="Pfam" id="PF10739">
    <property type="entry name" value="DUF2550"/>
    <property type="match status" value="1"/>
</dbReference>
<dbReference type="EMBL" id="BMMZ01000002">
    <property type="protein sequence ID" value="GGL55419.1"/>
    <property type="molecule type" value="Genomic_DNA"/>
</dbReference>
<dbReference type="InterPro" id="IPR019675">
    <property type="entry name" value="DUF2550"/>
</dbReference>
<feature type="transmembrane region" description="Helical" evidence="1">
    <location>
        <begin position="6"/>
        <end position="28"/>
    </location>
</feature>
<comment type="caution">
    <text evidence="2">The sequence shown here is derived from an EMBL/GenBank/DDBJ whole genome shotgun (WGS) entry which is preliminary data.</text>
</comment>
<evidence type="ECO:0000313" key="2">
    <source>
        <dbReference type="EMBL" id="GGL55419.1"/>
    </source>
</evidence>
<protein>
    <recommendedName>
        <fullName evidence="4">DUF2550 domain-containing protein</fullName>
    </recommendedName>
</protein>
<reference evidence="2" key="2">
    <citation type="submission" date="2020-09" db="EMBL/GenBank/DDBJ databases">
        <authorList>
            <person name="Sun Q."/>
            <person name="Zhou Y."/>
        </authorList>
    </citation>
    <scope>NUCLEOTIDE SEQUENCE</scope>
    <source>
        <strain evidence="2">CGMCC 4.7306</strain>
    </source>
</reference>
<keyword evidence="1" id="KW-1133">Transmembrane helix</keyword>
<organism evidence="2 3">
    <name type="scientific">Microlunatus endophyticus</name>
    <dbReference type="NCBI Taxonomy" id="1716077"/>
    <lineage>
        <taxon>Bacteria</taxon>
        <taxon>Bacillati</taxon>
        <taxon>Actinomycetota</taxon>
        <taxon>Actinomycetes</taxon>
        <taxon>Propionibacteriales</taxon>
        <taxon>Propionibacteriaceae</taxon>
        <taxon>Microlunatus</taxon>
    </lineage>
</organism>
<dbReference type="Proteomes" id="UP000613840">
    <property type="component" value="Unassembled WGS sequence"/>
</dbReference>
<dbReference type="AlphaFoldDB" id="A0A917S3K0"/>
<evidence type="ECO:0008006" key="4">
    <source>
        <dbReference type="Google" id="ProtNLM"/>
    </source>
</evidence>